<dbReference type="GO" id="GO:0005096">
    <property type="term" value="F:GTPase activator activity"/>
    <property type="evidence" value="ECO:0007669"/>
    <property type="project" value="UniProtKB-KW"/>
</dbReference>
<reference evidence="6 7" key="1">
    <citation type="submission" date="2016-07" db="EMBL/GenBank/DDBJ databases">
        <title>Pervasive Adenine N6-methylation of Active Genes in Fungi.</title>
        <authorList>
            <consortium name="DOE Joint Genome Institute"/>
            <person name="Mondo S.J."/>
            <person name="Dannebaum R.O."/>
            <person name="Kuo R.C."/>
            <person name="Labutti K."/>
            <person name="Haridas S."/>
            <person name="Kuo A."/>
            <person name="Salamov A."/>
            <person name="Ahrendt S.R."/>
            <person name="Lipzen A."/>
            <person name="Sullivan W."/>
            <person name="Andreopoulos W.B."/>
            <person name="Clum A."/>
            <person name="Lindquist E."/>
            <person name="Daum C."/>
            <person name="Ramamoorthy G.K."/>
            <person name="Gryganskyi A."/>
            <person name="Culley D."/>
            <person name="Magnuson J.K."/>
            <person name="James T.Y."/>
            <person name="O'Malley M.A."/>
            <person name="Stajich J.E."/>
            <person name="Spatafora J.W."/>
            <person name="Visel A."/>
            <person name="Grigoriev I.V."/>
        </authorList>
    </citation>
    <scope>NUCLEOTIDE SEQUENCE [LARGE SCALE GENOMIC DNA]</scope>
    <source>
        <strain evidence="6 7">PL171</strain>
    </source>
</reference>
<evidence type="ECO:0008006" key="8">
    <source>
        <dbReference type="Google" id="ProtNLM"/>
    </source>
</evidence>
<dbReference type="SMART" id="SM00324">
    <property type="entry name" value="RhoGAP"/>
    <property type="match status" value="1"/>
</dbReference>
<dbReference type="GO" id="GO:0007165">
    <property type="term" value="P:signal transduction"/>
    <property type="evidence" value="ECO:0007669"/>
    <property type="project" value="InterPro"/>
</dbReference>
<evidence type="ECO:0000256" key="2">
    <source>
        <dbReference type="PROSITE-ProRule" id="PRU01077"/>
    </source>
</evidence>
<dbReference type="SUPFAM" id="SSF103657">
    <property type="entry name" value="BAR/IMD domain-like"/>
    <property type="match status" value="1"/>
</dbReference>
<feature type="compositionally biased region" description="Polar residues" evidence="3">
    <location>
        <begin position="310"/>
        <end position="320"/>
    </location>
</feature>
<comment type="caution">
    <text evidence="6">The sequence shown here is derived from an EMBL/GenBank/DDBJ whole genome shotgun (WGS) entry which is preliminary data.</text>
</comment>
<dbReference type="InterPro" id="IPR027267">
    <property type="entry name" value="AH/BAR_dom_sf"/>
</dbReference>
<keyword evidence="2" id="KW-0175">Coiled coil</keyword>
<evidence type="ECO:0000259" key="4">
    <source>
        <dbReference type="PROSITE" id="PS50238"/>
    </source>
</evidence>
<feature type="compositionally biased region" description="Low complexity" evidence="3">
    <location>
        <begin position="16"/>
        <end position="40"/>
    </location>
</feature>
<dbReference type="InterPro" id="IPR050729">
    <property type="entry name" value="Rho-GAP"/>
</dbReference>
<dbReference type="PANTHER" id="PTHR23176">
    <property type="entry name" value="RHO/RAC/CDC GTPASE-ACTIVATING PROTEIN"/>
    <property type="match status" value="1"/>
</dbReference>
<dbReference type="PANTHER" id="PTHR23176:SF0">
    <property type="entry name" value="RHO GTPASE ACTIVATING PROTEIN AT 19D, ISOFORM D"/>
    <property type="match status" value="1"/>
</dbReference>
<feature type="compositionally biased region" description="Basic and acidic residues" evidence="3">
    <location>
        <begin position="288"/>
        <end position="307"/>
    </location>
</feature>
<feature type="domain" description="F-BAR" evidence="5">
    <location>
        <begin position="157"/>
        <end position="459"/>
    </location>
</feature>
<dbReference type="PROSITE" id="PS50238">
    <property type="entry name" value="RHOGAP"/>
    <property type="match status" value="1"/>
</dbReference>
<feature type="region of interest" description="Disordered" evidence="3">
    <location>
        <begin position="1"/>
        <end position="62"/>
    </location>
</feature>
<feature type="non-terminal residue" evidence="6">
    <location>
        <position position="748"/>
    </location>
</feature>
<dbReference type="Gene3D" id="1.10.555.10">
    <property type="entry name" value="Rho GTPase activation protein"/>
    <property type="match status" value="1"/>
</dbReference>
<evidence type="ECO:0000259" key="5">
    <source>
        <dbReference type="PROSITE" id="PS51741"/>
    </source>
</evidence>
<sequence>MPTVHPPSGHHPHHPGPTSMSHHQASSSNRARSPSSPLRSALKKPKAANTSPNDEDPVSEAAMTSTMDHRYSEAAGAGDGDTVTVTSLGIPALRAARSTASMFNSEPMTALAEEDSVRASPARGMVAAAPQAVATTSTTLGNVGLGSPMSDADETARVVRQLLETEVGLNVLLEQVKRNLVSAKDVVTFLKKRASIEEEYGKSLQRLCTSMSESLDKDEGKGGAYSECIRQMVSIHDTVATNRLAFATNITQVAEELNTVHKDTERSRRQLKDAGERHEKNLTASEQALEKAKAKHEAATEAWERARQTLADQSGLASSSVGSLQHGAGGGGGMVMTSNGQGRFGMTKLSSSSSRAASFFGMNKNPEKEEEQARHRAARANDAYQSQLSGTVATRAEFQTTHLPGLLRSLKEVNDECDIALQYHLSKYAFHYEQTLTADAHALCPSVTAAGAAAVAAGNPLAGGMGIRKLFEHMDHAGDLQKVIEQAAGASTSKGTGSAGPRPLAVAAATSTAALSSLSLVGPPTRPIFGVSLMDLAERDDSDVPRLLSMLTRLVEEVGIEVVGLYRASGSHPVIQRLRALCDRDLASIPWRSEEIMSDVHNITGLLKLFLRSLPDSVIPKAMTREFVGVAKMSNDPRNQLLSLHEIINRLPDPHYATLRLLIQHLDRVAQHAGRNRMSWANLSIVFGPALMHSGVNAAAAVDASGKAASGKGGDSSDGGSSGTDMHYQCKVVELILKNFRILFEAED</sequence>
<dbReference type="InterPro" id="IPR008936">
    <property type="entry name" value="Rho_GTPase_activation_prot"/>
</dbReference>
<protein>
    <recommendedName>
        <fullName evidence="8">Rho GTPase activation protein</fullName>
    </recommendedName>
</protein>
<feature type="region of interest" description="Disordered" evidence="3">
    <location>
        <begin position="260"/>
        <end position="348"/>
    </location>
</feature>
<dbReference type="Pfam" id="PF00611">
    <property type="entry name" value="FCH"/>
    <property type="match status" value="1"/>
</dbReference>
<gene>
    <name evidence="6" type="ORF">BCR44DRAFT_41832</name>
</gene>
<dbReference type="Gene3D" id="1.20.1270.60">
    <property type="entry name" value="Arfaptin homology (AH) domain/BAR domain"/>
    <property type="match status" value="1"/>
</dbReference>
<dbReference type="InterPro" id="IPR000198">
    <property type="entry name" value="RhoGAP_dom"/>
</dbReference>
<evidence type="ECO:0000256" key="1">
    <source>
        <dbReference type="ARBA" id="ARBA00022468"/>
    </source>
</evidence>
<name>A0A1Y2HUD6_9FUNG</name>
<dbReference type="InterPro" id="IPR031160">
    <property type="entry name" value="F_BAR_dom"/>
</dbReference>
<dbReference type="PROSITE" id="PS51741">
    <property type="entry name" value="F_BAR"/>
    <property type="match status" value="1"/>
</dbReference>
<dbReference type="InterPro" id="IPR001060">
    <property type="entry name" value="FCH_dom"/>
</dbReference>
<dbReference type="SMART" id="SM00055">
    <property type="entry name" value="FCH"/>
    <property type="match status" value="1"/>
</dbReference>
<feature type="compositionally biased region" description="Basic and acidic residues" evidence="3">
    <location>
        <begin position="260"/>
        <end position="281"/>
    </location>
</feature>
<feature type="domain" description="Rho-GAP" evidence="4">
    <location>
        <begin position="531"/>
        <end position="744"/>
    </location>
</feature>
<dbReference type="GO" id="GO:0005737">
    <property type="term" value="C:cytoplasm"/>
    <property type="evidence" value="ECO:0007669"/>
    <property type="project" value="TreeGrafter"/>
</dbReference>
<dbReference type="STRING" id="765915.A0A1Y2HUD6"/>
<dbReference type="SUPFAM" id="SSF48350">
    <property type="entry name" value="GTPase activation domain, GAP"/>
    <property type="match status" value="1"/>
</dbReference>
<dbReference type="EMBL" id="MCFL01000015">
    <property type="protein sequence ID" value="ORZ36762.1"/>
    <property type="molecule type" value="Genomic_DNA"/>
</dbReference>
<keyword evidence="1" id="KW-0343">GTPase activation</keyword>
<organism evidence="6 7">
    <name type="scientific">Catenaria anguillulae PL171</name>
    <dbReference type="NCBI Taxonomy" id="765915"/>
    <lineage>
        <taxon>Eukaryota</taxon>
        <taxon>Fungi</taxon>
        <taxon>Fungi incertae sedis</taxon>
        <taxon>Blastocladiomycota</taxon>
        <taxon>Blastocladiomycetes</taxon>
        <taxon>Blastocladiales</taxon>
        <taxon>Catenariaceae</taxon>
        <taxon>Catenaria</taxon>
    </lineage>
</organism>
<dbReference type="AlphaFoldDB" id="A0A1Y2HUD6"/>
<keyword evidence="7" id="KW-1185">Reference proteome</keyword>
<dbReference type="OrthoDB" id="437889at2759"/>
<evidence type="ECO:0000313" key="6">
    <source>
        <dbReference type="EMBL" id="ORZ36762.1"/>
    </source>
</evidence>
<accession>A0A1Y2HUD6</accession>
<evidence type="ECO:0000256" key="3">
    <source>
        <dbReference type="SAM" id="MobiDB-lite"/>
    </source>
</evidence>
<dbReference type="Pfam" id="PF00620">
    <property type="entry name" value="RhoGAP"/>
    <property type="match status" value="1"/>
</dbReference>
<proteinExistence type="predicted"/>
<evidence type="ECO:0000313" key="7">
    <source>
        <dbReference type="Proteomes" id="UP000193411"/>
    </source>
</evidence>
<dbReference type="Proteomes" id="UP000193411">
    <property type="component" value="Unassembled WGS sequence"/>
</dbReference>